<reference evidence="6" key="2">
    <citation type="submission" date="2019-10" db="EMBL/GenBank/DDBJ databases">
        <authorList>
            <consortium name="NCBI Pathogen Detection Project"/>
        </authorList>
    </citation>
    <scope>NUCLEOTIDE SEQUENCE</scope>
    <source>
        <strain evidence="6">AZ00058701</strain>
    </source>
</reference>
<feature type="binding site" evidence="2">
    <location>
        <position position="143"/>
    </location>
    <ligand>
        <name>Fe cation</name>
        <dbReference type="ChEBI" id="CHEBI:24875"/>
    </ligand>
</feature>
<dbReference type="InterPro" id="IPR014710">
    <property type="entry name" value="RmlC-like_jellyroll"/>
</dbReference>
<accession>A0AAN5PJD9</accession>
<dbReference type="SUPFAM" id="SSF51182">
    <property type="entry name" value="RmlC-like cupins"/>
    <property type="match status" value="1"/>
</dbReference>
<dbReference type="InterPro" id="IPR003829">
    <property type="entry name" value="Pirin_N_dom"/>
</dbReference>
<evidence type="ECO:0000256" key="1">
    <source>
        <dbReference type="ARBA" id="ARBA00008416"/>
    </source>
</evidence>
<dbReference type="Pfam" id="PF05726">
    <property type="entry name" value="Pirin_C"/>
    <property type="match status" value="1"/>
</dbReference>
<dbReference type="AlphaFoldDB" id="A0AAN5PJD9"/>
<evidence type="ECO:0000256" key="2">
    <source>
        <dbReference type="PIRSR" id="PIRSR006232-1"/>
    </source>
</evidence>
<dbReference type="InterPro" id="IPR053186">
    <property type="entry name" value="QDO-related"/>
</dbReference>
<evidence type="ECO:0000313" key="7">
    <source>
        <dbReference type="Proteomes" id="UP000866496"/>
    </source>
</evidence>
<feature type="binding site" evidence="2">
    <location>
        <position position="99"/>
    </location>
    <ligand>
        <name>Fe cation</name>
        <dbReference type="ChEBI" id="CHEBI:24875"/>
    </ligand>
</feature>
<dbReference type="InterPro" id="IPR011051">
    <property type="entry name" value="RmlC_Cupin_sf"/>
</dbReference>
<gene>
    <name evidence="6" type="ORF">JBJ86_15190</name>
</gene>
<comment type="similarity">
    <text evidence="1 3">Belongs to the pirin family.</text>
</comment>
<evidence type="ECO:0000259" key="4">
    <source>
        <dbReference type="Pfam" id="PF02678"/>
    </source>
</evidence>
<name>A0AAN5PJD9_LEGPN</name>
<comment type="caution">
    <text evidence="6">The sequence shown here is derived from an EMBL/GenBank/DDBJ whole genome shotgun (WGS) entry which is preliminary data.</text>
</comment>
<dbReference type="PIRSF" id="PIRSF006232">
    <property type="entry name" value="Pirin"/>
    <property type="match status" value="1"/>
</dbReference>
<dbReference type="PANTHER" id="PTHR43594:SF1">
    <property type="entry name" value="QUERCETIN 2,3-DIOXYGENASE PA2418-RELATED"/>
    <property type="match status" value="1"/>
</dbReference>
<evidence type="ECO:0000256" key="3">
    <source>
        <dbReference type="RuleBase" id="RU003457"/>
    </source>
</evidence>
<keyword evidence="2" id="KW-0408">Iron</keyword>
<evidence type="ECO:0000259" key="5">
    <source>
        <dbReference type="Pfam" id="PF05726"/>
    </source>
</evidence>
<reference evidence="6" key="1">
    <citation type="journal article" date="2018" name="Genome Biol.">
        <title>SKESA: strategic k-mer extension for scrupulous assemblies.</title>
        <authorList>
            <person name="Souvorov A."/>
            <person name="Agarwala R."/>
            <person name="Lipman D.J."/>
        </authorList>
    </citation>
    <scope>NUCLEOTIDE SEQUENCE</scope>
    <source>
        <strain evidence="6">AZ00058701</strain>
    </source>
</reference>
<dbReference type="CDD" id="cd02909">
    <property type="entry name" value="cupin_pirin_N"/>
    <property type="match status" value="1"/>
</dbReference>
<dbReference type="Proteomes" id="UP000866496">
    <property type="component" value="Unassembled WGS sequence"/>
</dbReference>
<dbReference type="Gene3D" id="2.60.120.10">
    <property type="entry name" value="Jelly Rolls"/>
    <property type="match status" value="2"/>
</dbReference>
<comment type="cofactor">
    <cofactor evidence="2">
        <name>Fe cation</name>
        <dbReference type="ChEBI" id="CHEBI:24875"/>
    </cofactor>
    <text evidence="2">Binds 1 Fe cation per subunit.</text>
</comment>
<feature type="binding site" evidence="2">
    <location>
        <position position="141"/>
    </location>
    <ligand>
        <name>Fe cation</name>
        <dbReference type="ChEBI" id="CHEBI:24875"/>
    </ligand>
</feature>
<dbReference type="Pfam" id="PF02678">
    <property type="entry name" value="Pirin"/>
    <property type="match status" value="1"/>
</dbReference>
<sequence length="324" mass="36309">MLEKRFALNPYIKQKQRYNSYYSFKWHNQESAMSLYRELENIYKAGPTHMVGDGFRVINFIPGDSDLAKRLNPFVLLDYNPSFYFPPTDSPLGVGPHPHRGFETVTIAYKGAVAHHDSDGNHGIIEAGDVQWMTAGAGILHKEYHATHFAKQGGLLQMVQLWVNLPALYKNTPPAYQALTKQQMGLYHFSNQQGLLNIIAGNYDGVHGPAKTFTPINLFDIRLLAQSEAILELPSDHNVAILVLEGKITINQNQSAHENQLLVFSLSAGKIKINSEGKNAILLVLSAEPLLEPIAHHGPFVMNTREELQQAFIDFYEGKFGNLE</sequence>
<feature type="domain" description="Pirin C-terminal" evidence="5">
    <location>
        <begin position="219"/>
        <end position="321"/>
    </location>
</feature>
<evidence type="ECO:0000313" key="6">
    <source>
        <dbReference type="EMBL" id="HAU1881586.1"/>
    </source>
</evidence>
<dbReference type="GO" id="GO:0046872">
    <property type="term" value="F:metal ion binding"/>
    <property type="evidence" value="ECO:0007669"/>
    <property type="project" value="UniProtKB-KW"/>
</dbReference>
<keyword evidence="2" id="KW-0479">Metal-binding</keyword>
<dbReference type="InterPro" id="IPR012093">
    <property type="entry name" value="Pirin"/>
</dbReference>
<feature type="binding site" evidence="2">
    <location>
        <position position="97"/>
    </location>
    <ligand>
        <name>Fe cation</name>
        <dbReference type="ChEBI" id="CHEBI:24875"/>
    </ligand>
</feature>
<dbReference type="PANTHER" id="PTHR43594">
    <property type="entry name" value="QUERCETIN 2,3-DIOXYGENASE"/>
    <property type="match status" value="1"/>
</dbReference>
<dbReference type="CDD" id="cd02247">
    <property type="entry name" value="cupin_pirin_C"/>
    <property type="match status" value="1"/>
</dbReference>
<protein>
    <submittedName>
        <fullName evidence="6">Pirin family protein</fullName>
    </submittedName>
</protein>
<proteinExistence type="inferred from homology"/>
<feature type="domain" description="Pirin N-terminal" evidence="4">
    <location>
        <begin position="65"/>
        <end position="163"/>
    </location>
</feature>
<dbReference type="EMBL" id="DACWHX010000028">
    <property type="protein sequence ID" value="HAU1881586.1"/>
    <property type="molecule type" value="Genomic_DNA"/>
</dbReference>
<dbReference type="InterPro" id="IPR008778">
    <property type="entry name" value="Pirin_C_dom"/>
</dbReference>
<organism evidence="6 7">
    <name type="scientific">Legionella pneumophila</name>
    <dbReference type="NCBI Taxonomy" id="446"/>
    <lineage>
        <taxon>Bacteria</taxon>
        <taxon>Pseudomonadati</taxon>
        <taxon>Pseudomonadota</taxon>
        <taxon>Gammaproteobacteria</taxon>
        <taxon>Legionellales</taxon>
        <taxon>Legionellaceae</taxon>
        <taxon>Legionella</taxon>
    </lineage>
</organism>